<keyword evidence="1" id="KW-0812">Transmembrane</keyword>
<evidence type="ECO:0000256" key="1">
    <source>
        <dbReference type="SAM" id="Phobius"/>
    </source>
</evidence>
<evidence type="ECO:0000313" key="2">
    <source>
        <dbReference type="EMBL" id="MBL0423382.1"/>
    </source>
</evidence>
<feature type="transmembrane region" description="Helical" evidence="1">
    <location>
        <begin position="33"/>
        <end position="62"/>
    </location>
</feature>
<dbReference type="Proteomes" id="UP000613011">
    <property type="component" value="Unassembled WGS sequence"/>
</dbReference>
<dbReference type="AlphaFoldDB" id="A0A937D7J4"/>
<name>A0A937D7J4_9BURK</name>
<proteinExistence type="predicted"/>
<keyword evidence="1" id="KW-1133">Transmembrane helix</keyword>
<keyword evidence="1" id="KW-0472">Membrane</keyword>
<feature type="transmembrane region" description="Helical" evidence="1">
    <location>
        <begin position="138"/>
        <end position="162"/>
    </location>
</feature>
<organism evidence="2 3">
    <name type="scientific">Ramlibacter aurantiacus</name>
    <dbReference type="NCBI Taxonomy" id="2801330"/>
    <lineage>
        <taxon>Bacteria</taxon>
        <taxon>Pseudomonadati</taxon>
        <taxon>Pseudomonadota</taxon>
        <taxon>Betaproteobacteria</taxon>
        <taxon>Burkholderiales</taxon>
        <taxon>Comamonadaceae</taxon>
        <taxon>Ramlibacter</taxon>
    </lineage>
</organism>
<gene>
    <name evidence="2" type="ORF">JI739_23805</name>
</gene>
<feature type="transmembrane region" description="Helical" evidence="1">
    <location>
        <begin position="69"/>
        <end position="86"/>
    </location>
</feature>
<protein>
    <recommendedName>
        <fullName evidence="4">MASE1 domain-containing protein</fullName>
    </recommendedName>
</protein>
<evidence type="ECO:0008006" key="4">
    <source>
        <dbReference type="Google" id="ProtNLM"/>
    </source>
</evidence>
<feature type="transmembrane region" description="Helical" evidence="1">
    <location>
        <begin position="106"/>
        <end position="126"/>
    </location>
</feature>
<comment type="caution">
    <text evidence="2">The sequence shown here is derived from an EMBL/GenBank/DDBJ whole genome shotgun (WGS) entry which is preliminary data.</text>
</comment>
<dbReference type="EMBL" id="JAEQNA010000015">
    <property type="protein sequence ID" value="MBL0423382.1"/>
    <property type="molecule type" value="Genomic_DNA"/>
</dbReference>
<sequence length="167" mass="18288">MVLFLTAVVINSWLFQKLEHVPGINWIYLPAGIRLLCTLLFAHAGAFGLLIISWVVSFFYFFPHDPERAFVGGIIGGLSPYLAYLIAQRFWGLAASLANLGAKQLLWLSVGYAFANSSIHHIYFAIRGQPDLLQGLTAMFIGDLGGTLLVLYACKLGLALSLQSVRG</sequence>
<accession>A0A937D7J4</accession>
<evidence type="ECO:0000313" key="3">
    <source>
        <dbReference type="Proteomes" id="UP000613011"/>
    </source>
</evidence>
<reference evidence="2" key="1">
    <citation type="submission" date="2021-01" db="EMBL/GenBank/DDBJ databases">
        <title>Ramlibacter sp. strain AW1 16S ribosomal RNA gene Genome sequencing and assembly.</title>
        <authorList>
            <person name="Kang M."/>
        </authorList>
    </citation>
    <scope>NUCLEOTIDE SEQUENCE</scope>
    <source>
        <strain evidence="2">AW1</strain>
    </source>
</reference>
<keyword evidence="3" id="KW-1185">Reference proteome</keyword>